<dbReference type="Pfam" id="PF04229">
    <property type="entry name" value="GrpB"/>
    <property type="match status" value="1"/>
</dbReference>
<dbReference type="InterPro" id="IPR007344">
    <property type="entry name" value="GrpB/CoaE"/>
</dbReference>
<evidence type="ECO:0000313" key="1">
    <source>
        <dbReference type="EMBL" id="MBB5953448.1"/>
    </source>
</evidence>
<dbReference type="EMBL" id="JACHJN010000001">
    <property type="protein sequence ID" value="MBB5953448.1"/>
    <property type="molecule type" value="Genomic_DNA"/>
</dbReference>
<proteinExistence type="predicted"/>
<accession>A0A841CB94</accession>
<gene>
    <name evidence="1" type="ORF">FHS29_000018</name>
</gene>
<organism evidence="1 2">
    <name type="scientific">Saccharothrix tamanrassetensis</name>
    <dbReference type="NCBI Taxonomy" id="1051531"/>
    <lineage>
        <taxon>Bacteria</taxon>
        <taxon>Bacillati</taxon>
        <taxon>Actinomycetota</taxon>
        <taxon>Actinomycetes</taxon>
        <taxon>Pseudonocardiales</taxon>
        <taxon>Pseudonocardiaceae</taxon>
        <taxon>Saccharothrix</taxon>
    </lineage>
</organism>
<evidence type="ECO:0000313" key="2">
    <source>
        <dbReference type="Proteomes" id="UP000547510"/>
    </source>
</evidence>
<reference evidence="1 2" key="1">
    <citation type="submission" date="2020-08" db="EMBL/GenBank/DDBJ databases">
        <title>Genomic Encyclopedia of Type Strains, Phase III (KMG-III): the genomes of soil and plant-associated and newly described type strains.</title>
        <authorList>
            <person name="Whitman W."/>
        </authorList>
    </citation>
    <scope>NUCLEOTIDE SEQUENCE [LARGE SCALE GENOMIC DNA]</scope>
    <source>
        <strain evidence="1 2">CECT 8640</strain>
    </source>
</reference>
<dbReference type="InterPro" id="IPR043519">
    <property type="entry name" value="NT_sf"/>
</dbReference>
<dbReference type="GO" id="GO:0016740">
    <property type="term" value="F:transferase activity"/>
    <property type="evidence" value="ECO:0007669"/>
    <property type="project" value="UniProtKB-KW"/>
</dbReference>
<keyword evidence="2" id="KW-1185">Reference proteome</keyword>
<protein>
    <submittedName>
        <fullName evidence="1">GrpB-like predicted nucleotidyltransferase (UPF0157 family)</fullName>
    </submittedName>
</protein>
<name>A0A841CB94_9PSEU</name>
<comment type="caution">
    <text evidence="1">The sequence shown here is derived from an EMBL/GenBank/DDBJ whole genome shotgun (WGS) entry which is preliminary data.</text>
</comment>
<dbReference type="Proteomes" id="UP000547510">
    <property type="component" value="Unassembled WGS sequence"/>
</dbReference>
<sequence>MVRERSVSSQEAMLAAYVSPPAKLNGRVDVVAYDPVWPGLFEREAARIRAVLGPVVVALEHVGSTSVPGLAAKPIVDVLLVVADSGDESTYVPALEAAGYVLRVREPEWHEHRMFKGPDTDVNLHVHTVGSPEITRMLTFRDWLRAHEEDRALYESVKSGLAARDWTYVQDYADAKNDVVDEILSRAAPDGPRRD</sequence>
<dbReference type="PANTHER" id="PTHR34822:SF1">
    <property type="entry name" value="GRPB FAMILY PROTEIN"/>
    <property type="match status" value="1"/>
</dbReference>
<dbReference type="SUPFAM" id="SSF81301">
    <property type="entry name" value="Nucleotidyltransferase"/>
    <property type="match status" value="1"/>
</dbReference>
<dbReference type="RefSeq" id="WP_184687043.1">
    <property type="nucleotide sequence ID" value="NZ_JACHJN010000001.1"/>
</dbReference>
<dbReference type="AlphaFoldDB" id="A0A841CB94"/>
<dbReference type="Gene3D" id="3.30.460.10">
    <property type="entry name" value="Beta Polymerase, domain 2"/>
    <property type="match status" value="1"/>
</dbReference>
<keyword evidence="1" id="KW-0808">Transferase</keyword>
<dbReference type="PANTHER" id="PTHR34822">
    <property type="entry name" value="GRPB DOMAIN PROTEIN (AFU_ORTHOLOGUE AFUA_1G01530)"/>
    <property type="match status" value="1"/>
</dbReference>